<gene>
    <name evidence="9" type="ORF">TWF970_001403</name>
</gene>
<accession>A0A7C8RB20</accession>
<keyword evidence="2 4" id="KW-0175">Coiled coil</keyword>
<feature type="coiled-coil region" evidence="4">
    <location>
        <begin position="937"/>
        <end position="1233"/>
    </location>
</feature>
<feature type="coiled-coil region" evidence="4">
    <location>
        <begin position="1625"/>
        <end position="1656"/>
    </location>
</feature>
<feature type="region of interest" description="Disordered" evidence="5">
    <location>
        <begin position="1560"/>
        <end position="1584"/>
    </location>
</feature>
<feature type="region of interest" description="Disordered" evidence="5">
    <location>
        <begin position="1782"/>
        <end position="2121"/>
    </location>
</feature>
<evidence type="ECO:0000256" key="3">
    <source>
        <dbReference type="ARBA" id="ARBA00023242"/>
    </source>
</evidence>
<dbReference type="PANTHER" id="PTHR18898:SF2">
    <property type="entry name" value="NUCLEOPROTEIN TPR"/>
    <property type="match status" value="1"/>
</dbReference>
<feature type="compositionally biased region" description="Basic and acidic residues" evidence="5">
    <location>
        <begin position="1835"/>
        <end position="1868"/>
    </location>
</feature>
<feature type="region of interest" description="Disordered" evidence="5">
    <location>
        <begin position="1708"/>
        <end position="1728"/>
    </location>
</feature>
<reference evidence="9 10" key="1">
    <citation type="submission" date="2020-01" db="EMBL/GenBank/DDBJ databases">
        <authorList>
            <person name="Palmer J.M."/>
        </authorList>
    </citation>
    <scope>NUCLEOTIDE SEQUENCE [LARGE SCALE GENOMIC DNA]</scope>
    <source>
        <strain evidence="9 10">TWF970</strain>
    </source>
</reference>
<comment type="subcellular location">
    <subcellularLocation>
        <location evidence="1">Nucleus</location>
    </subcellularLocation>
</comment>
<feature type="coiled-coil region" evidence="4">
    <location>
        <begin position="1326"/>
        <end position="1424"/>
    </location>
</feature>
<feature type="compositionally biased region" description="Polar residues" evidence="5">
    <location>
        <begin position="1952"/>
        <end position="1964"/>
    </location>
</feature>
<proteinExistence type="predicted"/>
<feature type="coiled-coil region" evidence="4">
    <location>
        <begin position="433"/>
        <end position="544"/>
    </location>
</feature>
<dbReference type="OrthoDB" id="343070at2759"/>
<dbReference type="Pfam" id="PF07926">
    <property type="entry name" value="TPR_MLP1_2"/>
    <property type="match status" value="1"/>
</dbReference>
<protein>
    <submittedName>
        <fullName evidence="9">Uncharacterized protein</fullName>
    </submittedName>
</protein>
<feature type="domain" description="Nucleoprotein TPR/MLP1-2" evidence="6">
    <location>
        <begin position="1081"/>
        <end position="1208"/>
    </location>
</feature>
<dbReference type="Pfam" id="PF25481">
    <property type="entry name" value="Nucleoprot-TPR"/>
    <property type="match status" value="1"/>
</dbReference>
<keyword evidence="3" id="KW-0539">Nucleus</keyword>
<dbReference type="Proteomes" id="UP000474640">
    <property type="component" value="Unassembled WGS sequence"/>
</dbReference>
<sequence>MMEVDVPPIQTSQLTPGNYDIPKISAFLELPQVTIESLAGISESFVTAILEAVTTKARFHDELKADKLRLEVELEQNTRTSNARVNNMKARMETSQTETQDLRKQVAEFETKCRTLEADLSHLRTSTSSSTEETRTLKARISTLESEKRETLEAYTRKLNEIDDVQAEYSRQQTKILELRREISTVESRAQQAESAQTSAKFREQTIRQELEIVKKNNEWLENELSIKQTEHSKYRKERSAQVSQLERNLEDAQSKSHMAEQKANSLTKRYEEVCHKVEESQLKIKALTEDLASREDDFRTEISNAKRLADLWENSTKSARDRIKQLEDLREQQQSQTAEEVGRVQALNEALKEEQGVLHKKIQELEVQIERLETDLGLYASGAIQPIAQSPAASRRGRNAMTPVRGTGTPERHLVSPAAHAIVMSQKSGMSLTEVYTDYAAVKRELEAANNRNQRLQESFDELIHELEDKGPEFENQKAELDRAAEEIVILSELLQEANNNNERGTKELKSLKKQLKEDTKQIESLKQQIRDSGSQIQFLLAEVQHLSQGMGPMSAADQARFRKMAIQGISMGLPQTDTDRLISERLVVFANIKELQEQNSELLRAARAVGKQLEDHEVQMRMEAEGAKTRELQEMQQTLDGMRDEIRSLEKRAETFVRERDMFRRMLQHRNQLPAEMQADNETNALRQSTRTEPETTDKTDYGQLLRELQQSFDQYKMEASTDQKTLREQANVVQNEKNELQIQLTRINGQLELAASRYEMLGGNLEMMNSENRELRKRNQELSDLHAKLDLRSQQIEQELVENRSILDSVRNDNVKLKAEKDLWKNIEERLAKDNDTLLSERAQLKSTINSLQAMQTEKEQLEIESKRRLTSQLGRLEGELESTKKRLTDEVEETRKLQLRRDTEATAAQKKIDEVNAALASAREGMVAAKTTQDHLQSRVDELQISLKAAEEKISVLQPQNNHNVEEEALSREQDLQIEMSELTRNLELARADLESARADVEKYKEISQSSEDALESINASHETYVQDTEQQLEEKSAKIQDLEKRVQEITAELQTSNEELTNLRQEQAENVRIKDDQLKLLESEIASLKEEVQSQIVTSKRHQDDLKRQAQIAQEAQQSYEQELMKHAQAADALQKIRAEYTNLKMQVHGFKTEAETARSMLESSATSWETQKETYEKELKDVRARCDDLVKQNKLVHDQFEVVSQQIADLQKDRERAIGELAVATSDQSLEELREVITYLRREKEIVDVQLELQTQEAKRIKVQLDHTRKQLDEVRVTLSEERARETEAMRLAAQNEEIKQKMGELTVIRESNVTLRAERDKFAGMVEQLRKEAADLKAKMEPLEEKIAMLEGDVEVKDGQMKLLQEDNERWKARTNQILQKYDRIDPAELEGLKDQLKSVQEELQETQAKLAASEARLQASGTEIQTKSAEAADLLAKEGVKWKARLDKLVAETKEKLAARRQLIEEQKREITDLKQTLEQTQAAATSSSANSEEALNQARAALETERNNLQQQFQAHQTQQAAEIQRLTQELADCNVRLEEARSQASSLEAQLSAARAAQPPSTDAPAVSTEQIEAEVERRISEKLPEIEAKAAAAAAAAAAATSVSQPASEEVNTEAIVEQRLSEEKQRFEEEKRRLRESYTASARNHVSKMTAAKDKELADVATVKDKEIADLKAANEQLGTQVAELQASVEAAKTAVPAAEGAEAPPPLPAAPSSDLSEIEAQLRTELQTAQEKIETIEKERAEVERKLETTSAAQKRHEENMKAIIKKNVEARVSQQREKLDKEFAEKLEAAKKELPASDPSQAPPPAAPATGGESNEAELNALKEKHAAELLTRDQEITKKLEDARESGRKEMQMRTRVQVSMLEKKNKDLTEKVKSLEGAPGAQLTLQSPGHPPPSQLPQPGAPIAPAFGVMQRASTPNQPPPAFGQQTPQVAPAFGQSHTPQQHQQLAQPSGIPQPGGNQGTGPSAIKNMRGGIQSGIPRGGGNIRGAFGAPRGGMQPGIPQPQSIQAVFGAGPAGQPQSQLPRGGAAGRGAFGHRLSRGGPAGIAVQPQSHPTPAPSGIPVPGQNAPNPLMNAQARAFTPTTGKRTREDGEIVDDDPLKRQKSEE</sequence>
<evidence type="ECO:0000313" key="10">
    <source>
        <dbReference type="Proteomes" id="UP000474640"/>
    </source>
</evidence>
<feature type="domain" description="NUA/TPR/MLP1-2-like" evidence="8">
    <location>
        <begin position="509"/>
        <end position="619"/>
    </location>
</feature>
<feature type="compositionally biased region" description="Basic and acidic residues" evidence="5">
    <location>
        <begin position="2101"/>
        <end position="2121"/>
    </location>
</feature>
<evidence type="ECO:0000256" key="1">
    <source>
        <dbReference type="ARBA" id="ARBA00004123"/>
    </source>
</evidence>
<dbReference type="GO" id="GO:0006606">
    <property type="term" value="P:protein import into nucleus"/>
    <property type="evidence" value="ECO:0007669"/>
    <property type="project" value="InterPro"/>
</dbReference>
<feature type="coiled-coil region" evidence="4">
    <location>
        <begin position="162"/>
        <end position="376"/>
    </location>
</feature>
<feature type="coiled-coil region" evidence="4">
    <location>
        <begin position="1680"/>
        <end position="1707"/>
    </location>
</feature>
<organism evidence="9 10">
    <name type="scientific">Orbilia oligospora</name>
    <name type="common">Nematode-trapping fungus</name>
    <name type="synonym">Arthrobotrys oligospora</name>
    <dbReference type="NCBI Taxonomy" id="2813651"/>
    <lineage>
        <taxon>Eukaryota</taxon>
        <taxon>Fungi</taxon>
        <taxon>Dikarya</taxon>
        <taxon>Ascomycota</taxon>
        <taxon>Pezizomycotina</taxon>
        <taxon>Orbiliomycetes</taxon>
        <taxon>Orbiliales</taxon>
        <taxon>Orbiliaceae</taxon>
        <taxon>Orbilia</taxon>
    </lineage>
</organism>
<feature type="region of interest" description="Disordered" evidence="5">
    <location>
        <begin position="1486"/>
        <end position="1506"/>
    </location>
</feature>
<name>A0A7C8RB20_ORBOL</name>
<dbReference type="GO" id="GO:0005643">
    <property type="term" value="C:nuclear pore"/>
    <property type="evidence" value="ECO:0007669"/>
    <property type="project" value="TreeGrafter"/>
</dbReference>
<dbReference type="InterPro" id="IPR057974">
    <property type="entry name" value="NUA/TPR/MLP1-2-like_dom"/>
</dbReference>
<evidence type="ECO:0000313" key="9">
    <source>
        <dbReference type="EMBL" id="KAF3282656.1"/>
    </source>
</evidence>
<dbReference type="Pfam" id="PF25785">
    <property type="entry name" value="TPR"/>
    <property type="match status" value="1"/>
</dbReference>
<feature type="domain" description="Nucleoprotein TPR/MPL1" evidence="7">
    <location>
        <begin position="195"/>
        <end position="273"/>
    </location>
</feature>
<evidence type="ECO:0000256" key="2">
    <source>
        <dbReference type="ARBA" id="ARBA00023054"/>
    </source>
</evidence>
<feature type="coiled-coil region" evidence="4">
    <location>
        <begin position="60"/>
        <end position="119"/>
    </location>
</feature>
<feature type="coiled-coil region" evidence="4">
    <location>
        <begin position="838"/>
        <end position="901"/>
    </location>
</feature>
<dbReference type="PANTHER" id="PTHR18898">
    <property type="entry name" value="NUCLEOPROTEIN TPR-RELATED"/>
    <property type="match status" value="1"/>
</dbReference>
<feature type="coiled-coil region" evidence="4">
    <location>
        <begin position="594"/>
        <end position="661"/>
    </location>
</feature>
<evidence type="ECO:0000256" key="4">
    <source>
        <dbReference type="SAM" id="Coils"/>
    </source>
</evidence>
<evidence type="ECO:0000259" key="7">
    <source>
        <dbReference type="Pfam" id="PF25481"/>
    </source>
</evidence>
<feature type="coiled-coil region" evidence="4">
    <location>
        <begin position="1257"/>
        <end position="1291"/>
    </location>
</feature>
<dbReference type="InterPro" id="IPR057577">
    <property type="entry name" value="Nucleoprot-TPR/MLP1_dom"/>
</dbReference>
<evidence type="ECO:0000256" key="5">
    <source>
        <dbReference type="SAM" id="MobiDB-lite"/>
    </source>
</evidence>
<dbReference type="EMBL" id="JAABOJ010000012">
    <property type="protein sequence ID" value="KAF3282656.1"/>
    <property type="molecule type" value="Genomic_DNA"/>
</dbReference>
<feature type="coiled-coil region" evidence="4">
    <location>
        <begin position="726"/>
        <end position="802"/>
    </location>
</feature>
<feature type="compositionally biased region" description="Pro residues" evidence="5">
    <location>
        <begin position="1905"/>
        <end position="1918"/>
    </location>
</feature>
<dbReference type="InterPro" id="IPR012929">
    <property type="entry name" value="Nucleoprot-TPR/MLP1-2_dom"/>
</dbReference>
<feature type="compositionally biased region" description="Basic and acidic residues" evidence="5">
    <location>
        <begin position="1877"/>
        <end position="1890"/>
    </location>
</feature>
<dbReference type="GO" id="GO:0017056">
    <property type="term" value="F:structural constituent of nuclear pore"/>
    <property type="evidence" value="ECO:0007669"/>
    <property type="project" value="TreeGrafter"/>
</dbReference>
<evidence type="ECO:0000259" key="6">
    <source>
        <dbReference type="Pfam" id="PF07926"/>
    </source>
</evidence>
<dbReference type="GO" id="GO:0006406">
    <property type="term" value="P:mRNA export from nucleus"/>
    <property type="evidence" value="ECO:0007669"/>
    <property type="project" value="TreeGrafter"/>
</dbReference>
<evidence type="ECO:0000259" key="8">
    <source>
        <dbReference type="Pfam" id="PF25785"/>
    </source>
</evidence>
<comment type="caution">
    <text evidence="9">The sequence shown here is derived from an EMBL/GenBank/DDBJ whole genome shotgun (WGS) entry which is preliminary data.</text>
</comment>
<feature type="compositionally biased region" description="Basic and acidic residues" evidence="5">
    <location>
        <begin position="1782"/>
        <end position="1809"/>
    </location>
</feature>